<evidence type="ECO:0000313" key="3">
    <source>
        <dbReference type="Proteomes" id="UP000033699"/>
    </source>
</evidence>
<dbReference type="EMBL" id="JZKH01000055">
    <property type="protein sequence ID" value="KJS59947.1"/>
    <property type="molecule type" value="Genomic_DNA"/>
</dbReference>
<proteinExistence type="predicted"/>
<gene>
    <name evidence="2" type="ORF">VM95_24240</name>
</gene>
<dbReference type="Proteomes" id="UP000033699">
    <property type="component" value="Unassembled WGS sequence"/>
</dbReference>
<reference evidence="2 3" key="1">
    <citation type="submission" date="2015-02" db="EMBL/GenBank/DDBJ databases">
        <authorList>
            <person name="Ju K.-S."/>
            <person name="Doroghazi J.R."/>
            <person name="Metcalf W."/>
        </authorList>
    </citation>
    <scope>NUCLEOTIDE SEQUENCE [LARGE SCALE GENOMIC DNA]</scope>
    <source>
        <strain evidence="2 3">ATCC 31215</strain>
    </source>
</reference>
<feature type="region of interest" description="Disordered" evidence="1">
    <location>
        <begin position="94"/>
        <end position="119"/>
    </location>
</feature>
<keyword evidence="3" id="KW-1185">Reference proteome</keyword>
<name>A0A0F2TE14_STRR3</name>
<accession>A0A0F2TE14</accession>
<organism evidence="2 3">
    <name type="scientific">Streptomyces rubellomurinus (strain ATCC 31215)</name>
    <dbReference type="NCBI Taxonomy" id="359131"/>
    <lineage>
        <taxon>Bacteria</taxon>
        <taxon>Bacillati</taxon>
        <taxon>Actinomycetota</taxon>
        <taxon>Actinomycetes</taxon>
        <taxon>Kitasatosporales</taxon>
        <taxon>Streptomycetaceae</taxon>
        <taxon>Streptomyces</taxon>
    </lineage>
</organism>
<protein>
    <submittedName>
        <fullName evidence="2">Uncharacterized protein</fullName>
    </submittedName>
</protein>
<dbReference type="AlphaFoldDB" id="A0A0F2TE14"/>
<sequence length="119" mass="13040">MVLASCFSSAASTSSLTSLVASTYLTRKPAIAASVPRAISRWDLPVPESPIRQSGRLLLIHSQAARVWIVAGSMFGFASKSNFRRDLSRGKPAALIRRSERRRARSSHSDISSSERKPR</sequence>
<evidence type="ECO:0000256" key="1">
    <source>
        <dbReference type="SAM" id="MobiDB-lite"/>
    </source>
</evidence>
<comment type="caution">
    <text evidence="2">The sequence shown here is derived from an EMBL/GenBank/DDBJ whole genome shotgun (WGS) entry which is preliminary data.</text>
</comment>
<evidence type="ECO:0000313" key="2">
    <source>
        <dbReference type="EMBL" id="KJS59947.1"/>
    </source>
</evidence>